<dbReference type="Gene3D" id="3.30.230.10">
    <property type="match status" value="1"/>
</dbReference>
<feature type="binding site" evidence="6">
    <location>
        <position position="79"/>
    </location>
    <ligand>
        <name>ATP</name>
        <dbReference type="ChEBI" id="CHEBI:30616"/>
    </ligand>
</feature>
<keyword evidence="3 6" id="KW-0799">Topoisomerase</keyword>
<feature type="binding site" evidence="6">
    <location>
        <position position="435"/>
    </location>
    <ligand>
        <name>ATP</name>
        <dbReference type="ChEBI" id="CHEBI:30616"/>
    </ligand>
</feature>
<dbReference type="InterPro" id="IPR015320">
    <property type="entry name" value="TopoVI_B_transducer"/>
</dbReference>
<reference evidence="9 10" key="1">
    <citation type="journal article" date="2010" name="PLoS ONE">
        <title>The genome sequence of the rumen methanogen Methanobrevibacter ruminantium reveals new possibilities for controlling ruminant methane emissions.</title>
        <authorList>
            <person name="Leahy S.C."/>
            <person name="Kelly W.J."/>
            <person name="Altermann E."/>
            <person name="Ronimus R.S."/>
            <person name="Yeoman C.J."/>
            <person name="Pacheco D.M."/>
            <person name="Li D."/>
            <person name="Kong Z."/>
            <person name="McTavish S."/>
            <person name="Sang C."/>
            <person name="Lambie S.C."/>
            <person name="Janssen P.H."/>
            <person name="Dey D."/>
            <person name="Attwood G.T."/>
        </authorList>
    </citation>
    <scope>NUCLEOTIDE SEQUENCE [LARGE SCALE GENOMIC DNA]</scope>
    <source>
        <strain evidence="10">ATCC 35063 / DSM 1093 / JCM 13430 / OCM 146 / M1</strain>
    </source>
</reference>
<dbReference type="OrthoDB" id="65493at2157"/>
<dbReference type="RefSeq" id="WP_012956663.1">
    <property type="nucleotide sequence ID" value="NC_013790.1"/>
</dbReference>
<keyword evidence="5 6" id="KW-0413">Isomerase</keyword>
<evidence type="ECO:0000256" key="6">
    <source>
        <dbReference type="HAMAP-Rule" id="MF_00322"/>
    </source>
</evidence>
<evidence type="ECO:0000256" key="2">
    <source>
        <dbReference type="ARBA" id="ARBA00022840"/>
    </source>
</evidence>
<evidence type="ECO:0000256" key="3">
    <source>
        <dbReference type="ARBA" id="ARBA00023029"/>
    </source>
</evidence>
<dbReference type="EC" id="5.6.2.2" evidence="6"/>
<sequence length="599" mass="67613">MSQQAQELFENFNELTPSEFFRKNKQMLGFSGKIRSLTIVFHELITNSFDAAEEAGILPEISIKLDRLGKDHYVLTHSDNGPGIPEEFVMKVYCQMFAGSKFRNIQSRGQQGLGCSGCVLLSQMTTGESTHVTSGWMENGELKGVKMEFKMDVKQNKGDLIKKSEFTPTGTGVCIKLHFKEVSYSLAEQGAFEYIRRTMIANPHAKITFRDPSAHKYIFKRAAEIVPVLPQEVLPHPKGVTADDIITIAKFTDKRNFKSMLTSSLSRMSSKKVSELQELTGIDMKKRPKNMEWAEAEKIVEAFGKMKFMAPPTSGLIPIGEEQIEKGMKLILKPEFITTITRSPVTYKGGVAFIVEAGIAYGGDAGRIVNEQRKSEILRFANRVPLTFDAGSCAITEALRSIDWRRYGLRDLDNTPLTLFVNIISTQVPYLSTGKQSIAPEPEIVHEIRQATMKIARRLQKHIRSKKAEKEKAMRSKIFEDYVPVIIEEAASLAETEVPDYKPVLAKVTRRALAEIMGEKVEEEEEEEDFVDSLLEELDEFGHTVDKEHSARKDRIQESDLDEAFIDDEKPRKRSKKSKKSEGADEGQSTLFDSEEQEE</sequence>
<dbReference type="GO" id="GO:0006260">
    <property type="term" value="P:DNA replication"/>
    <property type="evidence" value="ECO:0007669"/>
    <property type="project" value="UniProtKB-UniRule"/>
</dbReference>
<dbReference type="KEGG" id="mru:mru_1865"/>
<dbReference type="InterPro" id="IPR003594">
    <property type="entry name" value="HATPase_dom"/>
</dbReference>
<dbReference type="InterPro" id="IPR010979">
    <property type="entry name" value="Ribosomal_uS13-like_H2TH"/>
</dbReference>
<feature type="binding site" evidence="6">
    <location>
        <begin position="109"/>
        <end position="116"/>
    </location>
    <ligand>
        <name>ATP</name>
        <dbReference type="ChEBI" id="CHEBI:30616"/>
    </ligand>
</feature>
<comment type="function">
    <text evidence="6">Relaxes both positive and negative superturns and exhibits a strong decatenase activity.</text>
</comment>
<dbReference type="Pfam" id="PF02518">
    <property type="entry name" value="HATPase_c"/>
    <property type="match status" value="1"/>
</dbReference>
<dbReference type="Pfam" id="PF09239">
    <property type="entry name" value="Topo-VIb_trans"/>
    <property type="match status" value="1"/>
</dbReference>
<dbReference type="Proteomes" id="UP000008680">
    <property type="component" value="Chromosome"/>
</dbReference>
<protein>
    <recommendedName>
        <fullName evidence="6">Type 2 DNA topoisomerase 6 subunit B</fullName>
        <ecNumber evidence="6">5.6.2.2</ecNumber>
    </recommendedName>
    <alternativeName>
        <fullName evidence="6">Type II DNA topoisomerase VI subunit B</fullName>
        <shortName evidence="6">TopoVI-B</shortName>
    </alternativeName>
</protein>
<dbReference type="NCBIfam" id="NF003218">
    <property type="entry name" value="PRK04184.1"/>
    <property type="match status" value="1"/>
</dbReference>
<feature type="binding site" evidence="6">
    <location>
        <position position="47"/>
    </location>
    <ligand>
        <name>ATP</name>
        <dbReference type="ChEBI" id="CHEBI:30616"/>
    </ligand>
</feature>
<evidence type="ECO:0000313" key="10">
    <source>
        <dbReference type="Proteomes" id="UP000008680"/>
    </source>
</evidence>
<keyword evidence="1 6" id="KW-0547">Nucleotide-binding</keyword>
<feature type="binding site" evidence="6">
    <location>
        <begin position="100"/>
        <end position="101"/>
    </location>
    <ligand>
        <name>ATP</name>
        <dbReference type="ChEBI" id="CHEBI:30616"/>
    </ligand>
</feature>
<evidence type="ECO:0000259" key="8">
    <source>
        <dbReference type="SMART" id="SM00387"/>
    </source>
</evidence>
<dbReference type="CDD" id="cd00823">
    <property type="entry name" value="TopoIIB_Trans"/>
    <property type="match status" value="1"/>
</dbReference>
<dbReference type="InterPro" id="IPR005734">
    <property type="entry name" value="TopoVI_B"/>
</dbReference>
<dbReference type="SUPFAM" id="SSF46946">
    <property type="entry name" value="S13-like H2TH domain"/>
    <property type="match status" value="1"/>
</dbReference>
<comment type="catalytic activity">
    <reaction evidence="6">
        <text>ATP-dependent breakage, passage and rejoining of double-stranded DNA.</text>
        <dbReference type="EC" id="5.6.2.2"/>
    </reaction>
</comment>
<dbReference type="HOGENOM" id="CLU_006403_0_0_2"/>
<feature type="domain" description="Histidine kinase/HSP90-like ATPase" evidence="8">
    <location>
        <begin position="32"/>
        <end position="155"/>
    </location>
</feature>
<dbReference type="InterPro" id="IPR020568">
    <property type="entry name" value="Ribosomal_Su5_D2-typ_SF"/>
</dbReference>
<dbReference type="EMBL" id="CP001719">
    <property type="protein sequence ID" value="ADC47715.1"/>
    <property type="molecule type" value="Genomic_DNA"/>
</dbReference>
<accession>D3DZN7</accession>
<keyword evidence="10" id="KW-1185">Reference proteome</keyword>
<evidence type="ECO:0000256" key="4">
    <source>
        <dbReference type="ARBA" id="ARBA00023125"/>
    </source>
</evidence>
<name>D3DZN7_METRM</name>
<feature type="compositionally biased region" description="Basic and acidic residues" evidence="7">
    <location>
        <begin position="541"/>
        <end position="558"/>
    </location>
</feature>
<keyword evidence="4 6" id="KW-0238">DNA-binding</keyword>
<evidence type="ECO:0000256" key="1">
    <source>
        <dbReference type="ARBA" id="ARBA00022741"/>
    </source>
</evidence>
<evidence type="ECO:0000313" key="9">
    <source>
        <dbReference type="EMBL" id="ADC47715.1"/>
    </source>
</evidence>
<organism evidence="9 10">
    <name type="scientific">Methanobrevibacter ruminantium (strain ATCC 35063 / DSM 1093 / JCM 13430 / OCM 146 / M1)</name>
    <name type="common">Methanobacterium ruminantium</name>
    <dbReference type="NCBI Taxonomy" id="634498"/>
    <lineage>
        <taxon>Archaea</taxon>
        <taxon>Methanobacteriati</taxon>
        <taxon>Methanobacteriota</taxon>
        <taxon>Methanomada group</taxon>
        <taxon>Methanobacteria</taxon>
        <taxon>Methanobacteriales</taxon>
        <taxon>Methanobacteriaceae</taxon>
        <taxon>Methanobrevibacter</taxon>
    </lineage>
</organism>
<dbReference type="NCBIfam" id="TIGR01052">
    <property type="entry name" value="top6b"/>
    <property type="match status" value="1"/>
</dbReference>
<dbReference type="InterPro" id="IPR014721">
    <property type="entry name" value="Ribsml_uS5_D2-typ_fold_subgr"/>
</dbReference>
<dbReference type="GO" id="GO:0003918">
    <property type="term" value="F:DNA topoisomerase type II (double strand cut, ATP-hydrolyzing) activity"/>
    <property type="evidence" value="ECO:0007669"/>
    <property type="project" value="UniProtKB-UniRule"/>
</dbReference>
<dbReference type="GeneID" id="8771535"/>
<dbReference type="SUPFAM" id="SSF55874">
    <property type="entry name" value="ATPase domain of HSP90 chaperone/DNA topoisomerase II/histidine kinase"/>
    <property type="match status" value="1"/>
</dbReference>
<dbReference type="SMART" id="SM00387">
    <property type="entry name" value="HATPase_c"/>
    <property type="match status" value="1"/>
</dbReference>
<dbReference type="PIRSF" id="PIRSF006553">
    <property type="entry name" value="TopoVI_B"/>
    <property type="match status" value="1"/>
</dbReference>
<dbReference type="STRING" id="634498.mru_1865"/>
<dbReference type="HAMAP" id="MF_00322">
    <property type="entry name" value="Top6B"/>
    <property type="match status" value="1"/>
</dbReference>
<comment type="similarity">
    <text evidence="6">Belongs to the TOP6B family.</text>
</comment>
<dbReference type="GO" id="GO:0003677">
    <property type="term" value="F:DNA binding"/>
    <property type="evidence" value="ECO:0007669"/>
    <property type="project" value="UniProtKB-UniRule"/>
</dbReference>
<dbReference type="Gene3D" id="3.30.565.10">
    <property type="entry name" value="Histidine kinase-like ATPase, C-terminal domain"/>
    <property type="match status" value="1"/>
</dbReference>
<dbReference type="InterPro" id="IPR036890">
    <property type="entry name" value="HATPase_C_sf"/>
</dbReference>
<dbReference type="SUPFAM" id="SSF54211">
    <property type="entry name" value="Ribosomal protein S5 domain 2-like"/>
    <property type="match status" value="1"/>
</dbReference>
<comment type="subunit">
    <text evidence="6">Homodimer. Heterotetramer of two Top6A and two Top6B chains.</text>
</comment>
<feature type="region of interest" description="Disordered" evidence="7">
    <location>
        <begin position="541"/>
        <end position="599"/>
    </location>
</feature>
<evidence type="ECO:0000256" key="7">
    <source>
        <dbReference type="SAM" id="MobiDB-lite"/>
    </source>
</evidence>
<proteinExistence type="inferred from homology"/>
<evidence type="ECO:0000256" key="5">
    <source>
        <dbReference type="ARBA" id="ARBA00023235"/>
    </source>
</evidence>
<dbReference type="AlphaFoldDB" id="D3DZN7"/>
<dbReference type="eggNOG" id="arCOG01165">
    <property type="taxonomic scope" value="Archaea"/>
</dbReference>
<dbReference type="Gene3D" id="1.10.8.50">
    <property type="match status" value="1"/>
</dbReference>
<dbReference type="PANTHER" id="PTHR48444:SF1">
    <property type="entry name" value="DNA TOPOISOMERASE 6 SUBUNIT B"/>
    <property type="match status" value="1"/>
</dbReference>
<dbReference type="GO" id="GO:0005524">
    <property type="term" value="F:ATP binding"/>
    <property type="evidence" value="ECO:0007669"/>
    <property type="project" value="UniProtKB-UniRule"/>
</dbReference>
<dbReference type="GO" id="GO:0006265">
    <property type="term" value="P:DNA topological change"/>
    <property type="evidence" value="ECO:0007669"/>
    <property type="project" value="UniProtKB-UniRule"/>
</dbReference>
<dbReference type="PANTHER" id="PTHR48444">
    <property type="entry name" value="DNA TOPOISOMERASE 6 SUBUNIT B"/>
    <property type="match status" value="1"/>
</dbReference>
<gene>
    <name evidence="6" type="primary">top6B</name>
    <name evidence="9" type="ordered locus">mru_1865</name>
</gene>
<keyword evidence="2 6" id="KW-0067">ATP-binding</keyword>
<dbReference type="PATRIC" id="fig|634498.28.peg.1865"/>